<dbReference type="Gene3D" id="1.20.58.1150">
    <property type="match status" value="1"/>
</dbReference>
<dbReference type="Pfam" id="PF03081">
    <property type="entry name" value="Exo70_C"/>
    <property type="match status" value="1"/>
</dbReference>
<name>G8ZSY9_TORDE</name>
<dbReference type="GO" id="GO:0000131">
    <property type="term" value="C:incipient cellular bud site"/>
    <property type="evidence" value="ECO:0007669"/>
    <property type="project" value="EnsemblFungi"/>
</dbReference>
<dbReference type="Gene3D" id="1.20.1310.30">
    <property type="match status" value="1"/>
</dbReference>
<gene>
    <name evidence="6" type="primary">TDEL0D01490</name>
    <name evidence="6" type="ORF">TDEL_0D01490</name>
</gene>
<dbReference type="GO" id="GO:0005546">
    <property type="term" value="F:phosphatidylinositol-4,5-bisphosphate binding"/>
    <property type="evidence" value="ECO:0007669"/>
    <property type="project" value="EnsemblFungi"/>
</dbReference>
<dbReference type="GO" id="GO:0005935">
    <property type="term" value="C:cellular bud neck"/>
    <property type="evidence" value="ECO:0007669"/>
    <property type="project" value="UniProtKB-SubCell"/>
</dbReference>
<dbReference type="EMBL" id="HE616745">
    <property type="protein sequence ID" value="CCE91733.1"/>
    <property type="molecule type" value="Genomic_DNA"/>
</dbReference>
<evidence type="ECO:0000256" key="4">
    <source>
        <dbReference type="RuleBase" id="RU365026"/>
    </source>
</evidence>
<dbReference type="GO" id="GO:0007266">
    <property type="term" value="P:Rho protein signal transduction"/>
    <property type="evidence" value="ECO:0007669"/>
    <property type="project" value="EnsemblFungi"/>
</dbReference>
<dbReference type="InterPro" id="IPR004140">
    <property type="entry name" value="Exo70"/>
</dbReference>
<dbReference type="Gene3D" id="1.10.357.60">
    <property type="match status" value="1"/>
</dbReference>
<keyword evidence="4" id="KW-0653">Protein transport</keyword>
<comment type="function">
    <text evidence="4">Involved in the secretory pathway as part of the exocyst complex which tethers secretory vesicles to the sites of exocytosis. Also plays a role in the assembly of the exocyst.</text>
</comment>
<sequence>MATLRPAIDVDEADVLVFTQGLERASKVTVQINKSLRNIATTTGHSSRLFAPIITRNNVLSTLQRNIESALNSVASVKDLANEASKHEMVLRKGFREVGLKQYIQAIHKLDDMLDDIKAGNFKRTDNSEFTGIQTHLKDLIRKSETNLRVYFVSVLRTIKPFDPQININKKIPFPYYNDEQLAEMALIIDYFHNTFSDAAPIEDVFIQERSEMILKCMAFLEPFAKKVASSDNTPYERDSGSLLSYTEALSGFVANEKSLVDDLYLQELELKPKVFTGTIKPLLGAYVKLVETNLAYVRKNLENAGILSFELADSVHNVRRALKGGPLENYGPISECSKNVHTVTQSLFKDVIQRIGTKVNQMSAIPADNGVTESTVDTMSRLRKFSEYKAGCLGAMENMRREMWLPTPHKEKEFTFNVSHTLREPSALLSCFLSDCIDLLIVSLERRAQRILMPNQEPDVANPNSSKNTHKPRIGFFIIMNMALIEQIVDKSNLGELLGSEGHVRMEKLKKRYINYLVSDWRDLASNLMDSVFVDSTGKISSKDKDQIKEKFKRFNEGFEELVSKYKQYRLSDPGLKAMLKSEIVSLVMPMYERFYRRYKDSFKNPRKHIKYLPDELTSVLTQLGK</sequence>
<dbReference type="eggNOG" id="KOG2344">
    <property type="taxonomic scope" value="Eukaryota"/>
</dbReference>
<comment type="subcellular location">
    <subcellularLocation>
        <location evidence="4">Bud</location>
    </subcellularLocation>
    <subcellularLocation>
        <location evidence="4">Bud neck</location>
    </subcellularLocation>
</comment>
<dbReference type="GO" id="GO:0015031">
    <property type="term" value="P:protein transport"/>
    <property type="evidence" value="ECO:0007669"/>
    <property type="project" value="UniProtKB-KW"/>
</dbReference>
<dbReference type="InterPro" id="IPR046364">
    <property type="entry name" value="Exo70_C"/>
</dbReference>
<proteinExistence type="inferred from homology"/>
<dbReference type="RefSeq" id="XP_003680944.1">
    <property type="nucleotide sequence ID" value="XM_003680896.1"/>
</dbReference>
<dbReference type="GO" id="GO:0005934">
    <property type="term" value="C:cellular bud tip"/>
    <property type="evidence" value="ECO:0007669"/>
    <property type="project" value="EnsemblFungi"/>
</dbReference>
<protein>
    <recommendedName>
        <fullName evidence="4">Exocyst complex protein EXO70</fullName>
    </recommendedName>
</protein>
<evidence type="ECO:0000256" key="1">
    <source>
        <dbReference type="ARBA" id="ARBA00006756"/>
    </source>
</evidence>
<dbReference type="FunCoup" id="G8ZSY9">
    <property type="interactions" value="138"/>
</dbReference>
<dbReference type="KEGG" id="tdl:TDEL_0D01490"/>
<evidence type="ECO:0000313" key="6">
    <source>
        <dbReference type="EMBL" id="CCE91733.1"/>
    </source>
</evidence>
<evidence type="ECO:0000256" key="3">
    <source>
        <dbReference type="ARBA" id="ARBA00022483"/>
    </source>
</evidence>
<dbReference type="GO" id="GO:0005886">
    <property type="term" value="C:plasma membrane"/>
    <property type="evidence" value="ECO:0007669"/>
    <property type="project" value="EnsemblFungi"/>
</dbReference>
<dbReference type="PANTHER" id="PTHR12542:SF41">
    <property type="entry name" value="EXOCYST COMPLEX COMPONENT 7"/>
    <property type="match status" value="1"/>
</dbReference>
<dbReference type="AlphaFoldDB" id="G8ZSY9"/>
<dbReference type="Pfam" id="PF20669">
    <property type="entry name" value="Exo70_N"/>
    <property type="match status" value="1"/>
</dbReference>
<dbReference type="SUPFAM" id="SSF74788">
    <property type="entry name" value="Cullin repeat-like"/>
    <property type="match status" value="1"/>
</dbReference>
<evidence type="ECO:0000256" key="2">
    <source>
        <dbReference type="ARBA" id="ARBA00022448"/>
    </source>
</evidence>
<evidence type="ECO:0000259" key="5">
    <source>
        <dbReference type="Pfam" id="PF03081"/>
    </source>
</evidence>
<dbReference type="GO" id="GO:0051601">
    <property type="term" value="P:exocyst localization"/>
    <property type="evidence" value="ECO:0007669"/>
    <property type="project" value="EnsemblFungi"/>
</dbReference>
<dbReference type="STRING" id="1076872.G8ZSY9"/>
<reference evidence="6 7" key="1">
    <citation type="journal article" date="2011" name="Proc. Natl. Acad. Sci. U.S.A.">
        <title>Evolutionary erosion of yeast sex chromosomes by mating-type switching accidents.</title>
        <authorList>
            <person name="Gordon J.L."/>
            <person name="Armisen D."/>
            <person name="Proux-Wera E."/>
            <person name="Oheigeartaigh S.S."/>
            <person name="Byrne K.P."/>
            <person name="Wolfe K.H."/>
        </authorList>
    </citation>
    <scope>NUCLEOTIDE SEQUENCE [LARGE SCALE GENOMIC DNA]</scope>
    <source>
        <strain evidence="7">ATCC 10662 / CBS 1146 / NBRC 0425 / NCYC 2629 / NRRL Y-866</strain>
    </source>
</reference>
<dbReference type="GO" id="GO:0031267">
    <property type="term" value="F:small GTPase binding"/>
    <property type="evidence" value="ECO:0007669"/>
    <property type="project" value="EnsemblFungi"/>
</dbReference>
<organism evidence="6 7">
    <name type="scientific">Torulaspora delbrueckii</name>
    <name type="common">Yeast</name>
    <name type="synonym">Candida colliculosa</name>
    <dbReference type="NCBI Taxonomy" id="4950"/>
    <lineage>
        <taxon>Eukaryota</taxon>
        <taxon>Fungi</taxon>
        <taxon>Dikarya</taxon>
        <taxon>Ascomycota</taxon>
        <taxon>Saccharomycotina</taxon>
        <taxon>Saccharomycetes</taxon>
        <taxon>Saccharomycetales</taxon>
        <taxon>Saccharomycetaceae</taxon>
        <taxon>Torulaspora</taxon>
    </lineage>
</organism>
<keyword evidence="7" id="KW-1185">Reference proteome</keyword>
<dbReference type="GO" id="GO:0001927">
    <property type="term" value="P:exocyst assembly"/>
    <property type="evidence" value="ECO:0007669"/>
    <property type="project" value="EnsemblFungi"/>
</dbReference>
<dbReference type="GO" id="GO:0006893">
    <property type="term" value="P:Golgi to plasma membrane transport"/>
    <property type="evidence" value="ECO:0007669"/>
    <property type="project" value="EnsemblFungi"/>
</dbReference>
<dbReference type="GeneID" id="11502168"/>
<dbReference type="Proteomes" id="UP000005627">
    <property type="component" value="Chromosome 4"/>
</dbReference>
<dbReference type="GO" id="GO:0000145">
    <property type="term" value="C:exocyst"/>
    <property type="evidence" value="ECO:0007669"/>
    <property type="project" value="EnsemblFungi"/>
</dbReference>
<dbReference type="HOGENOM" id="CLU_010236_4_1_1"/>
<dbReference type="PANTHER" id="PTHR12542">
    <property type="entry name" value="EXOCYST COMPLEX PROTEIN EXO70"/>
    <property type="match status" value="1"/>
</dbReference>
<accession>G8ZSY9</accession>
<dbReference type="Gene3D" id="1.20.1280.170">
    <property type="entry name" value="Exocyst complex component Exo70"/>
    <property type="match status" value="1"/>
</dbReference>
<dbReference type="InterPro" id="IPR016159">
    <property type="entry name" value="Cullin_repeat-like_dom_sf"/>
</dbReference>
<keyword evidence="2 4" id="KW-0813">Transport</keyword>
<dbReference type="OrthoDB" id="1922221at2759"/>
<keyword evidence="3 4" id="KW-0268">Exocytosis</keyword>
<comment type="similarity">
    <text evidence="1 4">Belongs to the EXO70 family.</text>
</comment>
<evidence type="ECO:0000313" key="7">
    <source>
        <dbReference type="Proteomes" id="UP000005627"/>
    </source>
</evidence>
<feature type="domain" description="Exocyst complex subunit Exo70 C-terminal" evidence="5">
    <location>
        <begin position="244"/>
        <end position="623"/>
    </location>
</feature>
<dbReference type="InParanoid" id="G8ZSY9"/>